<organism evidence="2 3">
    <name type="scientific">Thermanaerothrix solaris</name>
    <dbReference type="NCBI Taxonomy" id="3058434"/>
    <lineage>
        <taxon>Bacteria</taxon>
        <taxon>Bacillati</taxon>
        <taxon>Chloroflexota</taxon>
        <taxon>Anaerolineae</taxon>
        <taxon>Anaerolineales</taxon>
        <taxon>Anaerolineaceae</taxon>
        <taxon>Thermanaerothrix</taxon>
    </lineage>
</organism>
<name>A0ABU3NNS4_9CHLR</name>
<dbReference type="EMBL" id="JAUHMF010000002">
    <property type="protein sequence ID" value="MDT8898490.1"/>
    <property type="molecule type" value="Genomic_DNA"/>
</dbReference>
<protein>
    <submittedName>
        <fullName evidence="2">Uncharacterized protein</fullName>
    </submittedName>
</protein>
<keyword evidence="1" id="KW-0812">Transmembrane</keyword>
<accession>A0ABU3NNS4</accession>
<dbReference type="RefSeq" id="WP_315625150.1">
    <property type="nucleotide sequence ID" value="NZ_JAUHMF010000002.1"/>
</dbReference>
<sequence>MKTRLRRFTQSPTSRRHTYPRFWEKAIPVFLVLIGVAILILLGVILAVVLGWL</sequence>
<keyword evidence="1" id="KW-1133">Transmembrane helix</keyword>
<proteinExistence type="predicted"/>
<keyword evidence="3" id="KW-1185">Reference proteome</keyword>
<evidence type="ECO:0000256" key="1">
    <source>
        <dbReference type="SAM" id="Phobius"/>
    </source>
</evidence>
<feature type="transmembrane region" description="Helical" evidence="1">
    <location>
        <begin position="26"/>
        <end position="52"/>
    </location>
</feature>
<evidence type="ECO:0000313" key="2">
    <source>
        <dbReference type="EMBL" id="MDT8898490.1"/>
    </source>
</evidence>
<gene>
    <name evidence="2" type="ORF">QYE77_09435</name>
</gene>
<comment type="caution">
    <text evidence="2">The sequence shown here is derived from an EMBL/GenBank/DDBJ whole genome shotgun (WGS) entry which is preliminary data.</text>
</comment>
<reference evidence="2 3" key="1">
    <citation type="submission" date="2023-07" db="EMBL/GenBank/DDBJ databases">
        <title>Novel species of Thermanaerothrix with wide hydrolytic capabilities.</title>
        <authorList>
            <person name="Zayulina K.S."/>
            <person name="Podosokorskaya O.A."/>
            <person name="Elcheninov A.G."/>
        </authorList>
    </citation>
    <scope>NUCLEOTIDE SEQUENCE [LARGE SCALE GENOMIC DNA]</scope>
    <source>
        <strain evidence="2 3">4228-RoL</strain>
    </source>
</reference>
<keyword evidence="1" id="KW-0472">Membrane</keyword>
<dbReference type="Proteomes" id="UP001254165">
    <property type="component" value="Unassembled WGS sequence"/>
</dbReference>
<evidence type="ECO:0000313" key="3">
    <source>
        <dbReference type="Proteomes" id="UP001254165"/>
    </source>
</evidence>